<dbReference type="EMBL" id="NVUL01000005">
    <property type="protein sequence ID" value="PCI81432.1"/>
    <property type="molecule type" value="Genomic_DNA"/>
</dbReference>
<name>A0A2A4XFI6_9GAMM</name>
<dbReference type="AlphaFoldDB" id="A0A2A4XFI6"/>
<keyword evidence="1" id="KW-0732">Signal</keyword>
<feature type="chain" id="PRO_5012924076" evidence="1">
    <location>
        <begin position="24"/>
        <end position="349"/>
    </location>
</feature>
<sequence>MRKVLRQTLACVAAVVSAASATAQDPLLEGLQRNIDIFSGVLEDALDFEEAKGLFGLSLGGIESTYLLGQGVVLEVRTPLANSRNRLSLASLNSAMQTLQVRGNPFESIALSQSTAQAQSASTQASPVMALRSQSAESASFYAQMMERVANVDYSLAINNAILQATESARSLRSLGSVDDGDYQELRADIEGLRAEMGEKMQGLRELEAQIRESTAQAIADSNIEEEMRLKLDTVMAQIEPLREQAVAKAAELRQRREQAEQAYTAQWQQDVVAFEDKLYQAMCDYGSTLRELPDDERVSIILTGLGEQGEDQRRTDKIHVFNKADLQECQADDISVATLRERSDHYSY</sequence>
<evidence type="ECO:0000313" key="2">
    <source>
        <dbReference type="EMBL" id="PCI81432.1"/>
    </source>
</evidence>
<protein>
    <submittedName>
        <fullName evidence="2">Uncharacterized protein</fullName>
    </submittedName>
</protein>
<accession>A0A2A4XFI6</accession>
<gene>
    <name evidence="2" type="ORF">COB20_01945</name>
</gene>
<comment type="caution">
    <text evidence="2">The sequence shown here is derived from an EMBL/GenBank/DDBJ whole genome shotgun (WGS) entry which is preliminary data.</text>
</comment>
<reference evidence="3" key="1">
    <citation type="submission" date="2017-08" db="EMBL/GenBank/DDBJ databases">
        <title>A dynamic microbial community with high functional redundancy inhabits the cold, oxic subseafloor aquifer.</title>
        <authorList>
            <person name="Tully B.J."/>
            <person name="Wheat C.G."/>
            <person name="Glazer B.T."/>
            <person name="Huber J.A."/>
        </authorList>
    </citation>
    <scope>NUCLEOTIDE SEQUENCE [LARGE SCALE GENOMIC DNA]</scope>
</reference>
<proteinExistence type="predicted"/>
<evidence type="ECO:0000256" key="1">
    <source>
        <dbReference type="SAM" id="SignalP"/>
    </source>
</evidence>
<dbReference type="Proteomes" id="UP000218767">
    <property type="component" value="Unassembled WGS sequence"/>
</dbReference>
<organism evidence="2 3">
    <name type="scientific">SAR86 cluster bacterium</name>
    <dbReference type="NCBI Taxonomy" id="2030880"/>
    <lineage>
        <taxon>Bacteria</taxon>
        <taxon>Pseudomonadati</taxon>
        <taxon>Pseudomonadota</taxon>
        <taxon>Gammaproteobacteria</taxon>
        <taxon>SAR86 cluster</taxon>
    </lineage>
</organism>
<evidence type="ECO:0000313" key="3">
    <source>
        <dbReference type="Proteomes" id="UP000218767"/>
    </source>
</evidence>
<feature type="signal peptide" evidence="1">
    <location>
        <begin position="1"/>
        <end position="23"/>
    </location>
</feature>